<keyword evidence="1" id="KW-0732">Signal</keyword>
<protein>
    <submittedName>
        <fullName evidence="2">DUF481 domain-containing protein</fullName>
    </submittedName>
</protein>
<accession>A0ABZ2RDX1</accession>
<organism evidence="2 3">
    <name type="scientific">Ectopseudomonas mendocina</name>
    <name type="common">Pseudomonas mendocina</name>
    <dbReference type="NCBI Taxonomy" id="300"/>
    <lineage>
        <taxon>Bacteria</taxon>
        <taxon>Pseudomonadati</taxon>
        <taxon>Pseudomonadota</taxon>
        <taxon>Gammaproteobacteria</taxon>
        <taxon>Pseudomonadales</taxon>
        <taxon>Pseudomonadaceae</taxon>
        <taxon>Ectopseudomonas</taxon>
    </lineage>
</organism>
<reference evidence="2 3" key="1">
    <citation type="submission" date="2024-03" db="EMBL/GenBank/DDBJ databases">
        <title>Complete genome of BD2.</title>
        <authorList>
            <person name="Cao G."/>
        </authorList>
    </citation>
    <scope>NUCLEOTIDE SEQUENCE [LARGE SCALE GENOMIC DNA]</scope>
    <source>
        <strain evidence="2 3">BD2</strain>
    </source>
</reference>
<dbReference type="Proteomes" id="UP001476583">
    <property type="component" value="Chromosome"/>
</dbReference>
<sequence length="333" mass="38538">MTLLRSILCICALIQPLLAWSDTVWLNNGDRLTGEILLLDGGKLALKTRYAGQVLIAWKEVETLSSEKPLMVRRKGFDSEHSNQLAAADKGSVKVINSQEQIVELSSIDRLIPPRPLLQDRVMEGNLDAKLDMKRDDNHSDEWKVKGDTRIEHGKWRHVLNGELERKIKNDNKTADNWQLEYSLDRFITDHWFWRVSAEQDEDEFEFFNRQRSIGTGPGYRFWDNELGRLDVIVQGNRLRLDTEDEELTFNTASIGWDYKRLLFGTRVELYSTGELQIPDIDSVDYVLDSEYGLRYRLNEWARLSLLYELDQARGLGQTSSGRRYLIGVGVGW</sequence>
<dbReference type="InterPro" id="IPR007433">
    <property type="entry name" value="DUF481"/>
</dbReference>
<gene>
    <name evidence="2" type="ORF">WG219_16955</name>
</gene>
<dbReference type="EMBL" id="CP148074">
    <property type="protein sequence ID" value="WXL24983.1"/>
    <property type="molecule type" value="Genomic_DNA"/>
</dbReference>
<evidence type="ECO:0000256" key="1">
    <source>
        <dbReference type="SAM" id="SignalP"/>
    </source>
</evidence>
<dbReference type="Pfam" id="PF04338">
    <property type="entry name" value="DUF481"/>
    <property type="match status" value="1"/>
</dbReference>
<name>A0ABZ2RDX1_ECTME</name>
<feature type="chain" id="PRO_5045349164" evidence="1">
    <location>
        <begin position="22"/>
        <end position="333"/>
    </location>
</feature>
<feature type="signal peptide" evidence="1">
    <location>
        <begin position="1"/>
        <end position="21"/>
    </location>
</feature>
<proteinExistence type="predicted"/>
<keyword evidence="3" id="KW-1185">Reference proteome</keyword>
<evidence type="ECO:0000313" key="3">
    <source>
        <dbReference type="Proteomes" id="UP001476583"/>
    </source>
</evidence>
<evidence type="ECO:0000313" key="2">
    <source>
        <dbReference type="EMBL" id="WXL24983.1"/>
    </source>
</evidence>